<keyword evidence="6" id="KW-1185">Reference proteome</keyword>
<dbReference type="InterPro" id="IPR036264">
    <property type="entry name" value="Bact_exopeptidase_dim_dom"/>
</dbReference>
<keyword evidence="4" id="KW-0732">Signal</keyword>
<dbReference type="Gene3D" id="3.30.70.360">
    <property type="match status" value="1"/>
</dbReference>
<reference evidence="5" key="1">
    <citation type="journal article" date="2021" name="Nat. Commun.">
        <title>Genetic determinants of endophytism in the Arabidopsis root mycobiome.</title>
        <authorList>
            <person name="Mesny F."/>
            <person name="Miyauchi S."/>
            <person name="Thiergart T."/>
            <person name="Pickel B."/>
            <person name="Atanasova L."/>
            <person name="Karlsson M."/>
            <person name="Huettel B."/>
            <person name="Barry K.W."/>
            <person name="Haridas S."/>
            <person name="Chen C."/>
            <person name="Bauer D."/>
            <person name="Andreopoulos W."/>
            <person name="Pangilinan J."/>
            <person name="LaButti K."/>
            <person name="Riley R."/>
            <person name="Lipzen A."/>
            <person name="Clum A."/>
            <person name="Drula E."/>
            <person name="Henrissat B."/>
            <person name="Kohler A."/>
            <person name="Grigoriev I.V."/>
            <person name="Martin F.M."/>
            <person name="Hacquard S."/>
        </authorList>
    </citation>
    <scope>NUCLEOTIDE SEQUENCE</scope>
    <source>
        <strain evidence="5">MPI-CAGE-CH-0235</strain>
    </source>
</reference>
<evidence type="ECO:0000256" key="3">
    <source>
        <dbReference type="SAM" id="MobiDB-lite"/>
    </source>
</evidence>
<evidence type="ECO:0000313" key="6">
    <source>
        <dbReference type="Proteomes" id="UP000813444"/>
    </source>
</evidence>
<comment type="caution">
    <text evidence="5">The sequence shown here is derived from an EMBL/GenBank/DDBJ whole genome shotgun (WGS) entry which is preliminary data.</text>
</comment>
<proteinExistence type="inferred from homology"/>
<sequence>MTALLKYSWLCLASGMLVQANCQDSFARPVFAAIDKNDDGLRALNREIWENPETAFQEFHAHKVLTDYLEEQGFNVTRNAHGLETSFRAEYSNGGGRTVSFNSEYDALPGIGHACGHNLIAVAGVGAAIGVKEALENHNLKGRVVLLGTPAEEGGGGKIKMLEAGAYDDVDCSLMTHPGNSWYSNYAPSLASWRANVTWTGYGAHAALSPWQGRNALDGFVSAYTMTALYRQQMRPDERIHHVIVDGSGMIPNQIPDYIRAVWGARASTLESRSRLVDQVYDIVEASAKATNTSVDLVPFQDYWNLVPNQALSYQYYHNHMTYFDPTKNNATAGFQNDHPDKEIESGGAAASSDQGNVSWKVPAIQTGFPIGGSAPNHNSGFTELAGTDFAHRQAMISGKTLAMTGIEVLRNETFAKLIWEEWRELVGSQQ</sequence>
<dbReference type="Proteomes" id="UP000813444">
    <property type="component" value="Unassembled WGS sequence"/>
</dbReference>
<dbReference type="GO" id="GO:0016805">
    <property type="term" value="F:dipeptidase activity"/>
    <property type="evidence" value="ECO:0007669"/>
    <property type="project" value="InterPro"/>
</dbReference>
<dbReference type="SUPFAM" id="SSF55031">
    <property type="entry name" value="Bacterial exopeptidase dimerisation domain"/>
    <property type="match status" value="1"/>
</dbReference>
<protein>
    <recommendedName>
        <fullName evidence="2">Peptidase M20 domain-containing protein 2</fullName>
    </recommendedName>
</protein>
<comment type="similarity">
    <text evidence="1 2">Belongs to the peptidase M20A family.</text>
</comment>
<dbReference type="Gene3D" id="3.40.630.10">
    <property type="entry name" value="Zn peptidases"/>
    <property type="match status" value="1"/>
</dbReference>
<dbReference type="AlphaFoldDB" id="A0A8K0WNM1"/>
<dbReference type="PANTHER" id="PTHR30575">
    <property type="entry name" value="PEPTIDASE M20"/>
    <property type="match status" value="1"/>
</dbReference>
<dbReference type="PIRSF" id="PIRSF037226">
    <property type="entry name" value="Amidohydrolase_ACY1L2_prd"/>
    <property type="match status" value="1"/>
</dbReference>
<dbReference type="InterPro" id="IPR002933">
    <property type="entry name" value="Peptidase_M20"/>
</dbReference>
<dbReference type="Pfam" id="PF01546">
    <property type="entry name" value="Peptidase_M20"/>
    <property type="match status" value="1"/>
</dbReference>
<accession>A0A8K0WNM1</accession>
<name>A0A8K0WNM1_9HYPO</name>
<feature type="region of interest" description="Disordered" evidence="3">
    <location>
        <begin position="332"/>
        <end position="355"/>
    </location>
</feature>
<dbReference type="InterPro" id="IPR017144">
    <property type="entry name" value="Xaa-Arg_dipeptidase"/>
</dbReference>
<dbReference type="EMBL" id="JAGPNK010000012">
    <property type="protein sequence ID" value="KAH7310669.1"/>
    <property type="molecule type" value="Genomic_DNA"/>
</dbReference>
<organism evidence="5 6">
    <name type="scientific">Stachybotrys elegans</name>
    <dbReference type="NCBI Taxonomy" id="80388"/>
    <lineage>
        <taxon>Eukaryota</taxon>
        <taxon>Fungi</taxon>
        <taxon>Dikarya</taxon>
        <taxon>Ascomycota</taxon>
        <taxon>Pezizomycotina</taxon>
        <taxon>Sordariomycetes</taxon>
        <taxon>Hypocreomycetidae</taxon>
        <taxon>Hypocreales</taxon>
        <taxon>Stachybotryaceae</taxon>
        <taxon>Stachybotrys</taxon>
    </lineage>
</organism>
<gene>
    <name evidence="5" type="ORF">B0I35DRAFT_453045</name>
</gene>
<dbReference type="InterPro" id="IPR017439">
    <property type="entry name" value="Amidohydrolase"/>
</dbReference>
<dbReference type="SUPFAM" id="SSF53187">
    <property type="entry name" value="Zn-dependent exopeptidases"/>
    <property type="match status" value="1"/>
</dbReference>
<evidence type="ECO:0000256" key="4">
    <source>
        <dbReference type="SAM" id="SignalP"/>
    </source>
</evidence>
<feature type="signal peptide" evidence="4">
    <location>
        <begin position="1"/>
        <end position="20"/>
    </location>
</feature>
<dbReference type="InterPro" id="IPR052030">
    <property type="entry name" value="Peptidase_M20/M20A_hydrolases"/>
</dbReference>
<dbReference type="CDD" id="cd05672">
    <property type="entry name" value="M20_ACY1L2-like"/>
    <property type="match status" value="1"/>
</dbReference>
<dbReference type="OrthoDB" id="6119954at2759"/>
<dbReference type="NCBIfam" id="TIGR01891">
    <property type="entry name" value="amidohydrolases"/>
    <property type="match status" value="1"/>
</dbReference>
<evidence type="ECO:0000256" key="2">
    <source>
        <dbReference type="PIRNR" id="PIRNR037226"/>
    </source>
</evidence>
<feature type="chain" id="PRO_5035435537" description="Peptidase M20 domain-containing protein 2" evidence="4">
    <location>
        <begin position="21"/>
        <end position="431"/>
    </location>
</feature>
<dbReference type="PANTHER" id="PTHR30575:SF0">
    <property type="entry name" value="XAA-ARG DIPEPTIDASE"/>
    <property type="match status" value="1"/>
</dbReference>
<evidence type="ECO:0000313" key="5">
    <source>
        <dbReference type="EMBL" id="KAH7310669.1"/>
    </source>
</evidence>
<evidence type="ECO:0000256" key="1">
    <source>
        <dbReference type="ARBA" id="ARBA00006247"/>
    </source>
</evidence>